<dbReference type="RefSeq" id="WP_237874760.1">
    <property type="nucleotide sequence ID" value="NZ_JAKLTR010000012.1"/>
</dbReference>
<sequence>MKREITIYDIAKELNVSSSTVSRALQDHPEISQKTISKVKDTAEKLGYRHNTFASNLRTRKTYTIGVLVHELQSNFMVSVLAGIEKVTSEAGYDLIIAHSSESFDKEAANAKNLFHKRVDGLFVSLSLQTTNLKHFKPFQEKNIPIMFFDRVDENSDATKIVIDNYRCGYQATTHLIEQGCKRIVMVTSDLRRNVYSQRHKGYQDALFDHKIAYDSDLVLIRDLSEEGGRTSALEILKKTPFPDGAFITNDFTAAVCLQTLKEHGVRIPEDIAIVGFNNDKICKFVDPNLTTINYPGFDMGAIAAKNMIQHLEGKSTIDTTSKIVIHSELIVRESSRRKKG</sequence>
<name>A0ABS9KV85_9BACT</name>
<evidence type="ECO:0000313" key="5">
    <source>
        <dbReference type="EMBL" id="MCG2616223.1"/>
    </source>
</evidence>
<dbReference type="PROSITE" id="PS50932">
    <property type="entry name" value="HTH_LACI_2"/>
    <property type="match status" value="1"/>
</dbReference>
<organism evidence="5 6">
    <name type="scientific">Terrimonas ginsenosidimutans</name>
    <dbReference type="NCBI Taxonomy" id="2908004"/>
    <lineage>
        <taxon>Bacteria</taxon>
        <taxon>Pseudomonadati</taxon>
        <taxon>Bacteroidota</taxon>
        <taxon>Chitinophagia</taxon>
        <taxon>Chitinophagales</taxon>
        <taxon>Chitinophagaceae</taxon>
        <taxon>Terrimonas</taxon>
    </lineage>
</organism>
<evidence type="ECO:0000259" key="4">
    <source>
        <dbReference type="PROSITE" id="PS50932"/>
    </source>
</evidence>
<dbReference type="SMART" id="SM00354">
    <property type="entry name" value="HTH_LACI"/>
    <property type="match status" value="1"/>
</dbReference>
<proteinExistence type="predicted"/>
<dbReference type="Gene3D" id="3.40.50.2300">
    <property type="match status" value="2"/>
</dbReference>
<dbReference type="Pfam" id="PF13377">
    <property type="entry name" value="Peripla_BP_3"/>
    <property type="match status" value="1"/>
</dbReference>
<gene>
    <name evidence="5" type="ORF">LZZ85_18135</name>
</gene>
<protein>
    <submittedName>
        <fullName evidence="5">LacI family transcriptional regulator</fullName>
    </submittedName>
</protein>
<evidence type="ECO:0000256" key="1">
    <source>
        <dbReference type="ARBA" id="ARBA00023015"/>
    </source>
</evidence>
<keyword evidence="3" id="KW-0804">Transcription</keyword>
<dbReference type="InterPro" id="IPR000843">
    <property type="entry name" value="HTH_LacI"/>
</dbReference>
<dbReference type="PANTHER" id="PTHR30146:SF109">
    <property type="entry name" value="HTH-TYPE TRANSCRIPTIONAL REGULATOR GALS"/>
    <property type="match status" value="1"/>
</dbReference>
<dbReference type="CDD" id="cd01392">
    <property type="entry name" value="HTH_LacI"/>
    <property type="match status" value="1"/>
</dbReference>
<comment type="caution">
    <text evidence="5">The sequence shown here is derived from an EMBL/GenBank/DDBJ whole genome shotgun (WGS) entry which is preliminary data.</text>
</comment>
<dbReference type="Gene3D" id="1.10.260.40">
    <property type="entry name" value="lambda repressor-like DNA-binding domains"/>
    <property type="match status" value="1"/>
</dbReference>
<accession>A0ABS9KV85</accession>
<keyword evidence="2" id="KW-0238">DNA-binding</keyword>
<keyword evidence="1" id="KW-0805">Transcription regulation</keyword>
<dbReference type="InterPro" id="IPR028082">
    <property type="entry name" value="Peripla_BP_I"/>
</dbReference>
<reference evidence="5" key="1">
    <citation type="submission" date="2022-01" db="EMBL/GenBank/DDBJ databases">
        <authorList>
            <person name="Jo J.-H."/>
            <person name="Im W.-T."/>
        </authorList>
    </citation>
    <scope>NUCLEOTIDE SEQUENCE</scope>
    <source>
        <strain evidence="5">NA20</strain>
    </source>
</reference>
<evidence type="ECO:0000256" key="3">
    <source>
        <dbReference type="ARBA" id="ARBA00023163"/>
    </source>
</evidence>
<evidence type="ECO:0000256" key="2">
    <source>
        <dbReference type="ARBA" id="ARBA00023125"/>
    </source>
</evidence>
<dbReference type="EMBL" id="JAKLTR010000012">
    <property type="protein sequence ID" value="MCG2616223.1"/>
    <property type="molecule type" value="Genomic_DNA"/>
</dbReference>
<keyword evidence="6" id="KW-1185">Reference proteome</keyword>
<dbReference type="Proteomes" id="UP001165367">
    <property type="component" value="Unassembled WGS sequence"/>
</dbReference>
<evidence type="ECO:0000313" key="6">
    <source>
        <dbReference type="Proteomes" id="UP001165367"/>
    </source>
</evidence>
<dbReference type="Pfam" id="PF00356">
    <property type="entry name" value="LacI"/>
    <property type="match status" value="1"/>
</dbReference>
<feature type="domain" description="HTH lacI-type" evidence="4">
    <location>
        <begin position="5"/>
        <end position="59"/>
    </location>
</feature>
<dbReference type="CDD" id="cd06267">
    <property type="entry name" value="PBP1_LacI_sugar_binding-like"/>
    <property type="match status" value="1"/>
</dbReference>
<dbReference type="PANTHER" id="PTHR30146">
    <property type="entry name" value="LACI-RELATED TRANSCRIPTIONAL REPRESSOR"/>
    <property type="match status" value="1"/>
</dbReference>
<dbReference type="InterPro" id="IPR010982">
    <property type="entry name" value="Lambda_DNA-bd_dom_sf"/>
</dbReference>
<dbReference type="SUPFAM" id="SSF53822">
    <property type="entry name" value="Periplasmic binding protein-like I"/>
    <property type="match status" value="1"/>
</dbReference>
<dbReference type="SUPFAM" id="SSF47413">
    <property type="entry name" value="lambda repressor-like DNA-binding domains"/>
    <property type="match status" value="1"/>
</dbReference>
<dbReference type="InterPro" id="IPR046335">
    <property type="entry name" value="LacI/GalR-like_sensor"/>
</dbReference>